<dbReference type="Proteomes" id="UP000829685">
    <property type="component" value="Unassembled WGS sequence"/>
</dbReference>
<dbReference type="AlphaFoldDB" id="A0A9P9WFG3"/>
<organism evidence="2 3">
    <name type="scientific">Neoarthrinium moseri</name>
    <dbReference type="NCBI Taxonomy" id="1658444"/>
    <lineage>
        <taxon>Eukaryota</taxon>
        <taxon>Fungi</taxon>
        <taxon>Dikarya</taxon>
        <taxon>Ascomycota</taxon>
        <taxon>Pezizomycotina</taxon>
        <taxon>Sordariomycetes</taxon>
        <taxon>Xylariomycetidae</taxon>
        <taxon>Amphisphaeriales</taxon>
        <taxon>Apiosporaceae</taxon>
        <taxon>Neoarthrinium</taxon>
    </lineage>
</organism>
<feature type="region of interest" description="Disordered" evidence="1">
    <location>
        <begin position="166"/>
        <end position="230"/>
    </location>
</feature>
<accession>A0A9P9WFG3</accession>
<evidence type="ECO:0000313" key="3">
    <source>
        <dbReference type="Proteomes" id="UP000829685"/>
    </source>
</evidence>
<feature type="compositionally biased region" description="Acidic residues" evidence="1">
    <location>
        <begin position="178"/>
        <end position="206"/>
    </location>
</feature>
<comment type="caution">
    <text evidence="2">The sequence shown here is derived from an EMBL/GenBank/DDBJ whole genome shotgun (WGS) entry which is preliminary data.</text>
</comment>
<dbReference type="EMBL" id="JAFIMR010000030">
    <property type="protein sequence ID" value="KAI1861128.1"/>
    <property type="molecule type" value="Genomic_DNA"/>
</dbReference>
<protein>
    <submittedName>
        <fullName evidence="2">Uncharacterized protein</fullName>
    </submittedName>
</protein>
<evidence type="ECO:0000256" key="1">
    <source>
        <dbReference type="SAM" id="MobiDB-lite"/>
    </source>
</evidence>
<sequence>MATADDHSVQILLTSNTPLSCIQTSSVIRRVERLSANIALFRLFRGTPVTINADRNRSDIVLGRDATAASGALALPGFSISYPLVLSAAYLTNTSAAPFNVSCNGETRAVARGQRLDITAELMVHFPVVGNAEPPAVFVVCPRTPDQALTQLSAWHDMPSVWQPALSGAAAEAKADSDDGGDDGDADDTEMVEDDEDADGDDESSVDSEVTGARQTRRSKTAQATSRSPCGILGGLLGDSGFRIAGTIEGLGKMDVEIVPISPGGR</sequence>
<gene>
    <name evidence="2" type="ORF">JX265_009747</name>
</gene>
<name>A0A9P9WFG3_9PEZI</name>
<proteinExistence type="predicted"/>
<reference evidence="2" key="1">
    <citation type="submission" date="2021-03" db="EMBL/GenBank/DDBJ databases">
        <title>Revisited historic fungal species revealed as producer of novel bioactive compounds through whole genome sequencing and comparative genomics.</title>
        <authorList>
            <person name="Vignolle G.A."/>
            <person name="Hochenegger N."/>
            <person name="Mach R.L."/>
            <person name="Mach-Aigner A.R."/>
            <person name="Javad Rahimi M."/>
            <person name="Salim K.A."/>
            <person name="Chan C.M."/>
            <person name="Lim L.B.L."/>
            <person name="Cai F."/>
            <person name="Druzhinina I.S."/>
            <person name="U'Ren J.M."/>
            <person name="Derntl C."/>
        </authorList>
    </citation>
    <scope>NUCLEOTIDE SEQUENCE</scope>
    <source>
        <strain evidence="2">TUCIM 5799</strain>
    </source>
</reference>
<evidence type="ECO:0000313" key="2">
    <source>
        <dbReference type="EMBL" id="KAI1861128.1"/>
    </source>
</evidence>
<keyword evidence="3" id="KW-1185">Reference proteome</keyword>